<dbReference type="Proteomes" id="UP000075714">
    <property type="component" value="Unassembled WGS sequence"/>
</dbReference>
<proteinExistence type="predicted"/>
<feature type="compositionally biased region" description="Gly residues" evidence="1">
    <location>
        <begin position="36"/>
        <end position="50"/>
    </location>
</feature>
<dbReference type="PROSITE" id="PS50106">
    <property type="entry name" value="PDZ"/>
    <property type="match status" value="1"/>
</dbReference>
<feature type="compositionally biased region" description="Polar residues" evidence="1">
    <location>
        <begin position="1"/>
        <end position="11"/>
    </location>
</feature>
<feature type="region of interest" description="Disordered" evidence="1">
    <location>
        <begin position="435"/>
        <end position="462"/>
    </location>
</feature>
<feature type="compositionally biased region" description="Low complexity" evidence="1">
    <location>
        <begin position="109"/>
        <end position="130"/>
    </location>
</feature>
<feature type="compositionally biased region" description="Acidic residues" evidence="1">
    <location>
        <begin position="15"/>
        <end position="35"/>
    </location>
</feature>
<accession>A0A150GHW2</accession>
<comment type="caution">
    <text evidence="3">The sequence shown here is derived from an EMBL/GenBank/DDBJ whole genome shotgun (WGS) entry which is preliminary data.</text>
</comment>
<evidence type="ECO:0000313" key="4">
    <source>
        <dbReference type="Proteomes" id="UP000075714"/>
    </source>
</evidence>
<feature type="region of interest" description="Disordered" evidence="1">
    <location>
        <begin position="109"/>
        <end position="144"/>
    </location>
</feature>
<name>A0A150GHW2_GONPE</name>
<dbReference type="InterPro" id="IPR001478">
    <property type="entry name" value="PDZ"/>
</dbReference>
<evidence type="ECO:0000313" key="3">
    <source>
        <dbReference type="EMBL" id="KXZ49426.1"/>
    </source>
</evidence>
<dbReference type="InterPro" id="IPR036034">
    <property type="entry name" value="PDZ_sf"/>
</dbReference>
<feature type="region of interest" description="Disordered" evidence="1">
    <location>
        <begin position="1"/>
        <end position="60"/>
    </location>
</feature>
<dbReference type="EMBL" id="LSYV01000022">
    <property type="protein sequence ID" value="KXZ49426.1"/>
    <property type="molecule type" value="Genomic_DNA"/>
</dbReference>
<dbReference type="PANTHER" id="PTHR45980">
    <property type="match status" value="1"/>
</dbReference>
<dbReference type="SUPFAM" id="SSF50156">
    <property type="entry name" value="PDZ domain-like"/>
    <property type="match status" value="1"/>
</dbReference>
<dbReference type="STRING" id="33097.A0A150GHW2"/>
<dbReference type="PANTHER" id="PTHR45980:SF18">
    <property type="entry name" value="PROTEASE DO-LIKE 9"/>
    <property type="match status" value="1"/>
</dbReference>
<feature type="domain" description="PDZ" evidence="2">
    <location>
        <begin position="172"/>
        <end position="230"/>
    </location>
</feature>
<dbReference type="Gene3D" id="2.30.42.10">
    <property type="match status" value="1"/>
</dbReference>
<gene>
    <name evidence="3" type="ORF">GPECTOR_21g652</name>
</gene>
<organism evidence="3 4">
    <name type="scientific">Gonium pectorale</name>
    <name type="common">Green alga</name>
    <dbReference type="NCBI Taxonomy" id="33097"/>
    <lineage>
        <taxon>Eukaryota</taxon>
        <taxon>Viridiplantae</taxon>
        <taxon>Chlorophyta</taxon>
        <taxon>core chlorophytes</taxon>
        <taxon>Chlorophyceae</taxon>
        <taxon>CS clade</taxon>
        <taxon>Chlamydomonadales</taxon>
        <taxon>Volvocaceae</taxon>
        <taxon>Gonium</taxon>
    </lineage>
</organism>
<keyword evidence="4" id="KW-1185">Reference proteome</keyword>
<dbReference type="GO" id="GO:0004252">
    <property type="term" value="F:serine-type endopeptidase activity"/>
    <property type="evidence" value="ECO:0007669"/>
    <property type="project" value="TreeGrafter"/>
</dbReference>
<dbReference type="AlphaFoldDB" id="A0A150GHW2"/>
<dbReference type="OrthoDB" id="546496at2759"/>
<evidence type="ECO:0000256" key="1">
    <source>
        <dbReference type="SAM" id="MobiDB-lite"/>
    </source>
</evidence>
<evidence type="ECO:0000259" key="2">
    <source>
        <dbReference type="PROSITE" id="PS50106"/>
    </source>
</evidence>
<sequence>MAFQKFSSQTWMERYDEEAAEMFGGQEDDDDDDDGGGGGGGGGEEGGSGPPGQDYGDEDAENIGYLVPAPLLRLVLEDYARDMAAAAAAAASSSSAAAAAASSAAQQRGRGAAAGPGPTSAASAAASAAGARRRGRAAASPLATRPPAAAAAKAAAPAPAAPLYLDGRPRLGLRYQRMESPALRRALGLPGSGGAAGGGGVLVTGVDPTGSAAGVVQVHDVLLAVEGRPVAPDGTTLLRPGQRVLFGHWAAVGRVGGELSLTVMLGLRDAGAPFLPVSLGPGRRPQHMVVGPLVFTSFSLAYWYSLMASHQRLMRPGAGGGPGAAARRAFQAGLVPVMGALEWGLPEADDDEEVVLLTERFLRIELEPSPAAASASAAGPATGSESGGPAPCRVGPLLVLDACSLAADTRAVLKHHSMGAAMGAELRRRLGSSWPFEGQQAAQGASRQRRQQGRRGGLAGRR</sequence>
<reference evidence="4" key="1">
    <citation type="journal article" date="2016" name="Nat. Commun.">
        <title>The Gonium pectorale genome demonstrates co-option of cell cycle regulation during the evolution of multicellularity.</title>
        <authorList>
            <person name="Hanschen E.R."/>
            <person name="Marriage T.N."/>
            <person name="Ferris P.J."/>
            <person name="Hamaji T."/>
            <person name="Toyoda A."/>
            <person name="Fujiyama A."/>
            <person name="Neme R."/>
            <person name="Noguchi H."/>
            <person name="Minakuchi Y."/>
            <person name="Suzuki M."/>
            <person name="Kawai-Toyooka H."/>
            <person name="Smith D.R."/>
            <person name="Sparks H."/>
            <person name="Anderson J."/>
            <person name="Bakaric R."/>
            <person name="Luria V."/>
            <person name="Karger A."/>
            <person name="Kirschner M.W."/>
            <person name="Durand P.M."/>
            <person name="Michod R.E."/>
            <person name="Nozaki H."/>
            <person name="Olson B.J."/>
        </authorList>
    </citation>
    <scope>NUCLEOTIDE SEQUENCE [LARGE SCALE GENOMIC DNA]</scope>
    <source>
        <strain evidence="4">NIES-2863</strain>
    </source>
</reference>
<protein>
    <recommendedName>
        <fullName evidence="2">PDZ domain-containing protein</fullName>
    </recommendedName>
</protein>